<name>A0ABR7Q3N8_9FLAO</name>
<reference evidence="5 6" key="1">
    <citation type="submission" date="2020-07" db="EMBL/GenBank/DDBJ databases">
        <title>Description of Kordia aestuariivivens sp. nov., isolated from a tidal flat.</title>
        <authorList>
            <person name="Park S."/>
            <person name="Yoon J.-H."/>
        </authorList>
    </citation>
    <scope>NUCLEOTIDE SEQUENCE [LARGE SCALE GENOMIC DNA]</scope>
    <source>
        <strain evidence="5 6">YSTF-M3</strain>
    </source>
</reference>
<dbReference type="PANTHER" id="PTHR43434">
    <property type="entry name" value="PHOSPHOGLYCOLATE PHOSPHATASE"/>
    <property type="match status" value="1"/>
</dbReference>
<proteinExistence type="inferred from homology"/>
<dbReference type="Proteomes" id="UP000619238">
    <property type="component" value="Unassembled WGS sequence"/>
</dbReference>
<dbReference type="EMBL" id="JACGWS010000001">
    <property type="protein sequence ID" value="MBC8753165.1"/>
    <property type="molecule type" value="Genomic_DNA"/>
</dbReference>
<gene>
    <name evidence="5" type="ORF">H2O64_00685</name>
</gene>
<dbReference type="Pfam" id="PF13419">
    <property type="entry name" value="HAD_2"/>
    <property type="match status" value="1"/>
</dbReference>
<dbReference type="GO" id="GO:0016787">
    <property type="term" value="F:hydrolase activity"/>
    <property type="evidence" value="ECO:0007669"/>
    <property type="project" value="UniProtKB-KW"/>
</dbReference>
<evidence type="ECO:0000256" key="1">
    <source>
        <dbReference type="ARBA" id="ARBA00000830"/>
    </source>
</evidence>
<dbReference type="InterPro" id="IPR023214">
    <property type="entry name" value="HAD_sf"/>
</dbReference>
<evidence type="ECO:0000313" key="5">
    <source>
        <dbReference type="EMBL" id="MBC8753165.1"/>
    </source>
</evidence>
<dbReference type="RefSeq" id="WP_187560210.1">
    <property type="nucleotide sequence ID" value="NZ_JACGWS010000001.1"/>
</dbReference>
<keyword evidence="5" id="KW-0378">Hydrolase</keyword>
<dbReference type="InterPro" id="IPR041492">
    <property type="entry name" value="HAD_2"/>
</dbReference>
<dbReference type="EC" id="3.1.3.18" evidence="4"/>
<protein>
    <recommendedName>
        <fullName evidence="4">phosphoglycolate phosphatase</fullName>
        <ecNumber evidence="4">3.1.3.18</ecNumber>
    </recommendedName>
</protein>
<dbReference type="SFLD" id="SFLDS00003">
    <property type="entry name" value="Haloacid_Dehalogenase"/>
    <property type="match status" value="1"/>
</dbReference>
<dbReference type="Gene3D" id="1.10.150.240">
    <property type="entry name" value="Putative phosphatase, domain 2"/>
    <property type="match status" value="1"/>
</dbReference>
<organism evidence="5 6">
    <name type="scientific">Kordia aestuariivivens</name>
    <dbReference type="NCBI Taxonomy" id="2759037"/>
    <lineage>
        <taxon>Bacteria</taxon>
        <taxon>Pseudomonadati</taxon>
        <taxon>Bacteroidota</taxon>
        <taxon>Flavobacteriia</taxon>
        <taxon>Flavobacteriales</taxon>
        <taxon>Flavobacteriaceae</taxon>
        <taxon>Kordia</taxon>
    </lineage>
</organism>
<dbReference type="SUPFAM" id="SSF56784">
    <property type="entry name" value="HAD-like"/>
    <property type="match status" value="1"/>
</dbReference>
<dbReference type="Gene3D" id="3.40.50.1000">
    <property type="entry name" value="HAD superfamily/HAD-like"/>
    <property type="match status" value="1"/>
</dbReference>
<dbReference type="InterPro" id="IPR023198">
    <property type="entry name" value="PGP-like_dom2"/>
</dbReference>
<evidence type="ECO:0000256" key="2">
    <source>
        <dbReference type="ARBA" id="ARBA00004818"/>
    </source>
</evidence>
<dbReference type="InterPro" id="IPR036412">
    <property type="entry name" value="HAD-like_sf"/>
</dbReference>
<comment type="catalytic activity">
    <reaction evidence="1">
        <text>2-phosphoglycolate + H2O = glycolate + phosphate</text>
        <dbReference type="Rhea" id="RHEA:14369"/>
        <dbReference type="ChEBI" id="CHEBI:15377"/>
        <dbReference type="ChEBI" id="CHEBI:29805"/>
        <dbReference type="ChEBI" id="CHEBI:43474"/>
        <dbReference type="ChEBI" id="CHEBI:58033"/>
        <dbReference type="EC" id="3.1.3.18"/>
    </reaction>
</comment>
<accession>A0ABR7Q3N8</accession>
<sequence>MKKENLLVFDIDGTLLDSENVHQTGFINALHAIGVEFVNTDWESYTHLTDSFIAKQNYEIDVNRGFSEEMLLRFEAEFMKLIRDCKVTQIAGANVFLQRILNETNYAICFATGSLLQPVLLKLDRAEIEYNQTVLEASNNYFTREEIVNSAIAKAKTFHNVSTFKRVISLGDGVWDVKTAKNLGIEFIGIGEGNQEKLASHGVKHHFENFEKFDVTLL</sequence>
<dbReference type="SFLD" id="SFLDG01129">
    <property type="entry name" value="C1.5:_HAD__Beta-PGM__Phosphata"/>
    <property type="match status" value="1"/>
</dbReference>
<dbReference type="PANTHER" id="PTHR43434:SF1">
    <property type="entry name" value="PHOSPHOGLYCOLATE PHOSPHATASE"/>
    <property type="match status" value="1"/>
</dbReference>
<comment type="pathway">
    <text evidence="2">Organic acid metabolism; glycolate biosynthesis; glycolate from 2-phosphoglycolate: step 1/1.</text>
</comment>
<evidence type="ECO:0000256" key="4">
    <source>
        <dbReference type="ARBA" id="ARBA00013078"/>
    </source>
</evidence>
<comment type="similarity">
    <text evidence="3">Belongs to the HAD-like hydrolase superfamily. CbbY/CbbZ/Gph/YieH family.</text>
</comment>
<evidence type="ECO:0000313" key="6">
    <source>
        <dbReference type="Proteomes" id="UP000619238"/>
    </source>
</evidence>
<evidence type="ECO:0000256" key="3">
    <source>
        <dbReference type="ARBA" id="ARBA00006171"/>
    </source>
</evidence>
<dbReference type="InterPro" id="IPR050155">
    <property type="entry name" value="HAD-like_hydrolase_sf"/>
</dbReference>
<keyword evidence="6" id="KW-1185">Reference proteome</keyword>
<comment type="caution">
    <text evidence="5">The sequence shown here is derived from an EMBL/GenBank/DDBJ whole genome shotgun (WGS) entry which is preliminary data.</text>
</comment>